<protein>
    <submittedName>
        <fullName evidence="2">Uncharacterized protein</fullName>
    </submittedName>
</protein>
<evidence type="ECO:0000256" key="1">
    <source>
        <dbReference type="SAM" id="MobiDB-lite"/>
    </source>
</evidence>
<organism evidence="2 3">
    <name type="scientific">Vigna unguiculata</name>
    <name type="common">Cowpea</name>
    <dbReference type="NCBI Taxonomy" id="3917"/>
    <lineage>
        <taxon>Eukaryota</taxon>
        <taxon>Viridiplantae</taxon>
        <taxon>Streptophyta</taxon>
        <taxon>Embryophyta</taxon>
        <taxon>Tracheophyta</taxon>
        <taxon>Spermatophyta</taxon>
        <taxon>Magnoliopsida</taxon>
        <taxon>eudicotyledons</taxon>
        <taxon>Gunneridae</taxon>
        <taxon>Pentapetalae</taxon>
        <taxon>rosids</taxon>
        <taxon>fabids</taxon>
        <taxon>Fabales</taxon>
        <taxon>Fabaceae</taxon>
        <taxon>Papilionoideae</taxon>
        <taxon>50 kb inversion clade</taxon>
        <taxon>NPAAA clade</taxon>
        <taxon>indigoferoid/millettioid clade</taxon>
        <taxon>Phaseoleae</taxon>
        <taxon>Vigna</taxon>
    </lineage>
</organism>
<feature type="region of interest" description="Disordered" evidence="1">
    <location>
        <begin position="37"/>
        <end position="104"/>
    </location>
</feature>
<name>A0A4D6MQC3_VIGUN</name>
<sequence length="202" mass="22207">MDLAASPTSSFLKSENPKSLFFFPSHANLVITESAAVAPSSHRRVTGSPVTSTPSAWTSTLTPPRPTTSFFRKRERHHDPDNSPSSHRPPLHLPPRLGRTSPAETDPLAVLNQSVFAISSLFTKKATNGVCPFFLLQCASHTGFGSYATKLYRRTSNRAAVRRQCCRQVLFFFALLFCYGGFVQVQDESDNGGILRGGEFVE</sequence>
<evidence type="ECO:0000313" key="2">
    <source>
        <dbReference type="EMBL" id="QCE03686.1"/>
    </source>
</evidence>
<feature type="compositionally biased region" description="Polar residues" evidence="1">
    <location>
        <begin position="48"/>
        <end position="57"/>
    </location>
</feature>
<gene>
    <name evidence="2" type="ORF">DEO72_LG8g1711</name>
</gene>
<reference evidence="2 3" key="1">
    <citation type="submission" date="2019-04" db="EMBL/GenBank/DDBJ databases">
        <title>An improved genome assembly and genetic linkage map for asparagus bean, Vigna unguiculata ssp. sesquipedialis.</title>
        <authorList>
            <person name="Xia Q."/>
            <person name="Zhang R."/>
            <person name="Dong Y."/>
        </authorList>
    </citation>
    <scope>NUCLEOTIDE SEQUENCE [LARGE SCALE GENOMIC DNA]</scope>
    <source>
        <tissue evidence="2">Leaf</tissue>
    </source>
</reference>
<accession>A0A4D6MQC3</accession>
<dbReference type="AlphaFoldDB" id="A0A4D6MQC3"/>
<dbReference type="Proteomes" id="UP000501690">
    <property type="component" value="Linkage Group LG8"/>
</dbReference>
<keyword evidence="3" id="KW-1185">Reference proteome</keyword>
<evidence type="ECO:0000313" key="3">
    <source>
        <dbReference type="Proteomes" id="UP000501690"/>
    </source>
</evidence>
<dbReference type="EMBL" id="CP039352">
    <property type="protein sequence ID" value="QCE03686.1"/>
    <property type="molecule type" value="Genomic_DNA"/>
</dbReference>
<proteinExistence type="predicted"/>
<feature type="compositionally biased region" description="Low complexity" evidence="1">
    <location>
        <begin position="58"/>
        <end position="70"/>
    </location>
</feature>